<name>A0A5B8MWL0_9CHLO</name>
<feature type="transmembrane region" description="Helical" evidence="2">
    <location>
        <begin position="67"/>
        <end position="84"/>
    </location>
</feature>
<sequence length="1035" mass="113077">MSVSTNTSTSLVPGGMRRGLPQRARRTRTRVVAAAHGSGGGSIFGPVREMDGTEKTLASMSHVTRQAGAAMLVAVGLGAGYALGGKVMKDKVDVKPIASVAGAAVLGGAGALGVKKLQEKTMDAAAAELHNICAAAGDDPATGLNAGAIRELAPRYGLSNLSDQLGLEMKRIYEAYLASVIPSSDEPLRGDEPSKISAFKDALGIDDAAAAECHLELGNRFKRQRLESGSKEGGLQELRGFQKLVFVSEQVFGEKKAKFLLPWKRVFNLTDAQLNLAKRDNASSLYDAKLAGAGSSDDLLNDSVLAGLRTTQLQLGLGDEVAAKSMEKVLRQEVEKKLDGAVEVLNQRVRARDLSKVVAFLDEIVGLNNRVLSFAGNEDLARGLGQVSLYGGKYAADTERANLKELYKVFIEEKLTAEGCISGQTVENADTLKLIFGMGNKEAATVKHAISSKAYRRMLAAAYRDGTLEAQESKASWLQQLCEKISFDAEEAMEVNLEQYRMKLESLIEKGGEITDDDEAELSKIQKLLCIQGPQISKMNEEVKGKAFNVTLNDILTVTADAFGSSEIMRLRKSMNNLRLEKELALELASRKARQQMMAMVQRVRSQRDQVAAAQELKKIVFYSNFVLTPLVEEIDPEIAEANKKRAEQAELMEIMAKAQEEAKKEEEAEQKAAEAKAEGGEEESDSSVAEVSSSSEETTPSTLKKAKSGDSKQSAKERGQKVITLKEEMDVRDRTDLYRQYLLYCMQGEVRKLGMGSSIVLERDESEFARLIQLGDVLGLTEVDTMQVHQSLAEQAFKNQAQQMVSGSTLTEEKKEALKDLQTKLGLNDTVADSVIKGLVDKNVVGNLQALHAQGLLTVSKLREMKASGIDIDSVMKKEARETLYKKEVEKMLSNGQGVFDAEEVLVSIPNELGLDQKTAKRFVDASVKGKLRLLFVQAISFLRQGNASELTSTMNNVIACSKAVPEESVSWKDKEELMDVYAYFYKNTQDDDKLSTLQGILSLSDDEASSLKELVDSGKFTFEQKNEENMTIF</sequence>
<feature type="region of interest" description="Disordered" evidence="1">
    <location>
        <begin position="1"/>
        <end position="25"/>
    </location>
</feature>
<dbReference type="InterPro" id="IPR031610">
    <property type="entry name" value="TIC110"/>
</dbReference>
<keyword evidence="2" id="KW-1133">Transmembrane helix</keyword>
<feature type="compositionally biased region" description="Basic and acidic residues" evidence="1">
    <location>
        <begin position="708"/>
        <end position="720"/>
    </location>
</feature>
<dbReference type="GO" id="GO:0045037">
    <property type="term" value="P:protein import into chloroplast stroma"/>
    <property type="evidence" value="ECO:0007669"/>
    <property type="project" value="TreeGrafter"/>
</dbReference>
<keyword evidence="4" id="KW-1185">Reference proteome</keyword>
<evidence type="ECO:0000256" key="2">
    <source>
        <dbReference type="SAM" id="Phobius"/>
    </source>
</evidence>
<dbReference type="GO" id="GO:0061927">
    <property type="term" value="C:TOC-TIC supercomplex I"/>
    <property type="evidence" value="ECO:0007669"/>
    <property type="project" value="TreeGrafter"/>
</dbReference>
<reference evidence="3 4" key="1">
    <citation type="submission" date="2018-07" db="EMBL/GenBank/DDBJ databases">
        <title>The complete nuclear genome of the prasinophyte Chloropicon primus (CCMP1205).</title>
        <authorList>
            <person name="Pombert J.-F."/>
            <person name="Otis C."/>
            <person name="Turmel M."/>
            <person name="Lemieux C."/>
        </authorList>
    </citation>
    <scope>NUCLEOTIDE SEQUENCE [LARGE SCALE GENOMIC DNA]</scope>
    <source>
        <strain evidence="3 4">CCMP1205</strain>
    </source>
</reference>
<protein>
    <submittedName>
        <fullName evidence="3">Chloroplast envelope inner membrane translocon protein TIC110</fullName>
    </submittedName>
</protein>
<proteinExistence type="predicted"/>
<dbReference type="AlphaFoldDB" id="A0A5B8MWL0"/>
<dbReference type="Proteomes" id="UP000316726">
    <property type="component" value="Chromosome 12"/>
</dbReference>
<evidence type="ECO:0000256" key="1">
    <source>
        <dbReference type="SAM" id="MobiDB-lite"/>
    </source>
</evidence>
<dbReference type="OrthoDB" id="191196at2759"/>
<dbReference type="Pfam" id="PF16940">
    <property type="entry name" value="Tic110"/>
    <property type="match status" value="1"/>
</dbReference>
<dbReference type="PANTHER" id="PTHR34935">
    <property type="entry name" value="PROTEIN TIC110, CHLOROPLASTIC"/>
    <property type="match status" value="1"/>
</dbReference>
<accession>A0A5B8MWL0</accession>
<dbReference type="EMBL" id="CP031045">
    <property type="protein sequence ID" value="QDZ24024.1"/>
    <property type="molecule type" value="Genomic_DNA"/>
</dbReference>
<feature type="compositionally biased region" description="Polar residues" evidence="1">
    <location>
        <begin position="1"/>
        <end position="11"/>
    </location>
</feature>
<evidence type="ECO:0000313" key="4">
    <source>
        <dbReference type="Proteomes" id="UP000316726"/>
    </source>
</evidence>
<keyword evidence="2" id="KW-0472">Membrane</keyword>
<dbReference type="PANTHER" id="PTHR34935:SF3">
    <property type="entry name" value="PROTEIN TIC110, CHLOROPLASTIC"/>
    <property type="match status" value="1"/>
</dbReference>
<feature type="compositionally biased region" description="Low complexity" evidence="1">
    <location>
        <begin position="687"/>
        <end position="698"/>
    </location>
</feature>
<feature type="region of interest" description="Disordered" evidence="1">
    <location>
        <begin position="659"/>
        <end position="720"/>
    </location>
</feature>
<dbReference type="STRING" id="1764295.A0A5B8MWL0"/>
<feature type="transmembrane region" description="Helical" evidence="2">
    <location>
        <begin position="96"/>
        <end position="114"/>
    </location>
</feature>
<feature type="compositionally biased region" description="Basic and acidic residues" evidence="1">
    <location>
        <begin position="659"/>
        <end position="680"/>
    </location>
</feature>
<organism evidence="3 4">
    <name type="scientific">Chloropicon primus</name>
    <dbReference type="NCBI Taxonomy" id="1764295"/>
    <lineage>
        <taxon>Eukaryota</taxon>
        <taxon>Viridiplantae</taxon>
        <taxon>Chlorophyta</taxon>
        <taxon>Chloropicophyceae</taxon>
        <taxon>Chloropicales</taxon>
        <taxon>Chloropicaceae</taxon>
        <taxon>Chloropicon</taxon>
    </lineage>
</organism>
<gene>
    <name evidence="3" type="ORF">A3770_12p65420</name>
</gene>
<evidence type="ECO:0000313" key="3">
    <source>
        <dbReference type="EMBL" id="QDZ24024.1"/>
    </source>
</evidence>
<keyword evidence="2" id="KW-0812">Transmembrane</keyword>